<dbReference type="GO" id="GO:0140359">
    <property type="term" value="F:ABC-type transporter activity"/>
    <property type="evidence" value="ECO:0007669"/>
    <property type="project" value="InterPro"/>
</dbReference>
<accession>X1LDM9</accession>
<protein>
    <recommendedName>
        <fullName evidence="6">ABC-2 type transporter transmembrane domain-containing protein</fullName>
    </recommendedName>
</protein>
<gene>
    <name evidence="7" type="ORF">S06H3_16620</name>
</gene>
<comment type="subcellular location">
    <subcellularLocation>
        <location evidence="1">Membrane</location>
        <topology evidence="1">Multi-pass membrane protein</topology>
    </subcellularLocation>
</comment>
<evidence type="ECO:0000256" key="5">
    <source>
        <dbReference type="SAM" id="Phobius"/>
    </source>
</evidence>
<dbReference type="PIRSF" id="PIRSF006648">
    <property type="entry name" value="DrrB"/>
    <property type="match status" value="1"/>
</dbReference>
<sequence>EPVIILLAMGLGLGAYVGLVDGQRYIEFIAPGIIASYAMFSASFECTYGSFVRMEYQKTYDAIIATPLNVEDVVAGEIFWGATRSLMTGTVILVIAAVFQLVPSPWAALIPILSFLQGIMFASIAILFTSIVPAIYSFNYYFTLFITPMFFFSGVFFPLSSFPEIVQTLSWVAPLTPAVHLTRALVNGEFHLNLLWALALIIVLAVLFFSISMNSSPGSVDPI</sequence>
<keyword evidence="2 5" id="KW-0812">Transmembrane</keyword>
<feature type="transmembrane region" description="Helical" evidence="5">
    <location>
        <begin position="140"/>
        <end position="159"/>
    </location>
</feature>
<proteinExistence type="predicted"/>
<keyword evidence="4 5" id="KW-0472">Membrane</keyword>
<evidence type="ECO:0000313" key="7">
    <source>
        <dbReference type="EMBL" id="GAI17407.1"/>
    </source>
</evidence>
<feature type="transmembrane region" description="Helical" evidence="5">
    <location>
        <begin position="194"/>
        <end position="213"/>
    </location>
</feature>
<dbReference type="PRINTS" id="PR00164">
    <property type="entry name" value="ABC2TRNSPORT"/>
</dbReference>
<comment type="caution">
    <text evidence="7">The sequence shown here is derived from an EMBL/GenBank/DDBJ whole genome shotgun (WGS) entry which is preliminary data.</text>
</comment>
<evidence type="ECO:0000256" key="1">
    <source>
        <dbReference type="ARBA" id="ARBA00004141"/>
    </source>
</evidence>
<evidence type="ECO:0000256" key="3">
    <source>
        <dbReference type="ARBA" id="ARBA00022989"/>
    </source>
</evidence>
<evidence type="ECO:0000256" key="4">
    <source>
        <dbReference type="ARBA" id="ARBA00023136"/>
    </source>
</evidence>
<dbReference type="PANTHER" id="PTHR43229">
    <property type="entry name" value="NODULATION PROTEIN J"/>
    <property type="match status" value="1"/>
</dbReference>
<feature type="non-terminal residue" evidence="7">
    <location>
        <position position="1"/>
    </location>
</feature>
<dbReference type="GO" id="GO:0043190">
    <property type="term" value="C:ATP-binding cassette (ABC) transporter complex"/>
    <property type="evidence" value="ECO:0007669"/>
    <property type="project" value="InterPro"/>
</dbReference>
<dbReference type="InterPro" id="IPR051784">
    <property type="entry name" value="Nod_factor_ABC_transporter"/>
</dbReference>
<feature type="transmembrane region" description="Helical" evidence="5">
    <location>
        <begin position="85"/>
        <end position="102"/>
    </location>
</feature>
<feature type="transmembrane region" description="Helical" evidence="5">
    <location>
        <begin position="32"/>
        <end position="51"/>
    </location>
</feature>
<dbReference type="AlphaFoldDB" id="X1LDM9"/>
<dbReference type="PANTHER" id="PTHR43229:SF2">
    <property type="entry name" value="NODULATION PROTEIN J"/>
    <property type="match status" value="1"/>
</dbReference>
<evidence type="ECO:0000256" key="2">
    <source>
        <dbReference type="ARBA" id="ARBA00022692"/>
    </source>
</evidence>
<dbReference type="InterPro" id="IPR000412">
    <property type="entry name" value="ABC_2_transport"/>
</dbReference>
<evidence type="ECO:0000259" key="6">
    <source>
        <dbReference type="Pfam" id="PF01061"/>
    </source>
</evidence>
<feature type="transmembrane region" description="Helical" evidence="5">
    <location>
        <begin position="108"/>
        <end position="128"/>
    </location>
</feature>
<feature type="domain" description="ABC-2 type transporter transmembrane" evidence="6">
    <location>
        <begin position="8"/>
        <end position="184"/>
    </location>
</feature>
<dbReference type="Pfam" id="PF01061">
    <property type="entry name" value="ABC2_membrane"/>
    <property type="match status" value="1"/>
</dbReference>
<keyword evidence="3 5" id="KW-1133">Transmembrane helix</keyword>
<dbReference type="EMBL" id="BARV01008234">
    <property type="protein sequence ID" value="GAI17407.1"/>
    <property type="molecule type" value="Genomic_DNA"/>
</dbReference>
<name>X1LDM9_9ZZZZ</name>
<dbReference type="InterPro" id="IPR013525">
    <property type="entry name" value="ABC2_TM"/>
</dbReference>
<reference evidence="7" key="1">
    <citation type="journal article" date="2014" name="Front. Microbiol.">
        <title>High frequency of phylogenetically diverse reductive dehalogenase-homologous genes in deep subseafloor sedimentary metagenomes.</title>
        <authorList>
            <person name="Kawai M."/>
            <person name="Futagami T."/>
            <person name="Toyoda A."/>
            <person name="Takaki Y."/>
            <person name="Nishi S."/>
            <person name="Hori S."/>
            <person name="Arai W."/>
            <person name="Tsubouchi T."/>
            <person name="Morono Y."/>
            <person name="Uchiyama I."/>
            <person name="Ito T."/>
            <person name="Fujiyama A."/>
            <person name="Inagaki F."/>
            <person name="Takami H."/>
        </authorList>
    </citation>
    <scope>NUCLEOTIDE SEQUENCE</scope>
    <source>
        <strain evidence="7">Expedition CK06-06</strain>
    </source>
</reference>
<organism evidence="7">
    <name type="scientific">marine sediment metagenome</name>
    <dbReference type="NCBI Taxonomy" id="412755"/>
    <lineage>
        <taxon>unclassified sequences</taxon>
        <taxon>metagenomes</taxon>
        <taxon>ecological metagenomes</taxon>
    </lineage>
</organism>